<proteinExistence type="predicted"/>
<gene>
    <name evidence="1" type="ORF">QLS97_12075</name>
</gene>
<dbReference type="Proteomes" id="UP001228643">
    <property type="component" value="Unassembled WGS sequence"/>
</dbReference>
<protein>
    <submittedName>
        <fullName evidence="1">Uncharacterized protein</fullName>
    </submittedName>
</protein>
<keyword evidence="2" id="KW-1185">Reference proteome</keyword>
<reference evidence="1 2" key="1">
    <citation type="submission" date="2023-04" db="EMBL/GenBank/DDBJ databases">
        <title>Two novel species of Flavobacterium.</title>
        <authorList>
            <person name="Liu Q."/>
            <person name="Xin Y.-H."/>
        </authorList>
    </citation>
    <scope>NUCLEOTIDE SEQUENCE [LARGE SCALE GENOMIC DNA]</scope>
    <source>
        <strain evidence="1 2">LB2P87</strain>
    </source>
</reference>
<dbReference type="AlphaFoldDB" id="A0AAW6TRF8"/>
<evidence type="ECO:0000313" key="2">
    <source>
        <dbReference type="Proteomes" id="UP001228643"/>
    </source>
</evidence>
<accession>A0AAW6TRF8</accession>
<organism evidence="1 2">
    <name type="scientific">Flavobacterium yafengii</name>
    <dbReference type="NCBI Taxonomy" id="3041253"/>
    <lineage>
        <taxon>Bacteria</taxon>
        <taxon>Pseudomonadati</taxon>
        <taxon>Bacteroidota</taxon>
        <taxon>Flavobacteriia</taxon>
        <taxon>Flavobacteriales</taxon>
        <taxon>Flavobacteriaceae</taxon>
        <taxon>Flavobacterium</taxon>
    </lineage>
</organism>
<comment type="caution">
    <text evidence="1">The sequence shown here is derived from an EMBL/GenBank/DDBJ whole genome shotgun (WGS) entry which is preliminary data.</text>
</comment>
<evidence type="ECO:0000313" key="1">
    <source>
        <dbReference type="EMBL" id="MDI5950385.1"/>
    </source>
</evidence>
<dbReference type="EMBL" id="JASCRY010000003">
    <property type="protein sequence ID" value="MDI5950385.1"/>
    <property type="molecule type" value="Genomic_DNA"/>
</dbReference>
<name>A0AAW6TRF8_9FLAO</name>
<dbReference type="RefSeq" id="WP_282716969.1">
    <property type="nucleotide sequence ID" value="NZ_JASCRX010000005.1"/>
</dbReference>
<sequence>MDISHKDIIVAFWQQGANNCVSIALIKAAIETFGLNNVFKVFRNGENYEVELRNNDTIIFTEQNLENSIRIGSFQPSKDETPSKKELYEEIKEYAQLCFAVMVAQ</sequence>